<dbReference type="Proteomes" id="UP000006898">
    <property type="component" value="Chromosome"/>
</dbReference>
<gene>
    <name evidence="1" type="ORF">DAMO_0871</name>
    <name evidence="2" type="ORF">DAMO_2430</name>
</gene>
<organism evidence="2 3">
    <name type="scientific">Methylomirabilis oxygeniifera</name>
    <dbReference type="NCBI Taxonomy" id="671143"/>
    <lineage>
        <taxon>Bacteria</taxon>
        <taxon>Candidatus Methylomirabilota</taxon>
        <taxon>Candidatus Methylomirabilia</taxon>
        <taxon>Candidatus Methylomirabilales</taxon>
        <taxon>Candidatus Methylomirabilaceae</taxon>
        <taxon>Candidatus Methylomirabilis</taxon>
    </lineage>
</organism>
<dbReference type="EMBL" id="FP565575">
    <property type="protein sequence ID" value="CBE69488.1"/>
    <property type="molecule type" value="Genomic_DNA"/>
</dbReference>
<evidence type="ECO:0000313" key="1">
    <source>
        <dbReference type="EMBL" id="CBE67932.1"/>
    </source>
</evidence>
<dbReference type="AlphaFoldDB" id="D5MIW6"/>
<accession>D5MIW6</accession>
<sequence length="95" mass="10913">MIYHIMCEVAPGKEDALDAFLVGKMKKFWLANQGVSRFHIYGDHLANKLERVITIEVGDFSNFDKILALDERKALRSELMELATNVQSRIMEVIE</sequence>
<protein>
    <submittedName>
        <fullName evidence="2">Uncharacterized protein</fullName>
    </submittedName>
</protein>
<name>D5MIW6_METO1</name>
<dbReference type="KEGG" id="mox:DAMO_2430"/>
<dbReference type="EMBL" id="FP565575">
    <property type="protein sequence ID" value="CBE67932.1"/>
    <property type="molecule type" value="Genomic_DNA"/>
</dbReference>
<evidence type="ECO:0000313" key="2">
    <source>
        <dbReference type="EMBL" id="CBE69488.1"/>
    </source>
</evidence>
<proteinExistence type="predicted"/>
<evidence type="ECO:0000313" key="3">
    <source>
        <dbReference type="Proteomes" id="UP000006898"/>
    </source>
</evidence>
<reference evidence="2 3" key="2">
    <citation type="journal article" date="2010" name="Nature">
        <title>Nitrite-driven anaerobic methane oxidation by oxygenic bacteria.</title>
        <authorList>
            <person name="Ettwig K.F."/>
            <person name="Butler M.K."/>
            <person name="Le Paslier D."/>
            <person name="Pelletier E."/>
            <person name="Mangenot S."/>
            <person name="Kuypers M.M.M."/>
            <person name="Schreiber F."/>
            <person name="Dutilh B.E."/>
            <person name="Zedelius J."/>
            <person name="de Beer D."/>
            <person name="Gloerich J."/>
            <person name="Wessels H.J.C.T."/>
            <person name="van Allen T."/>
            <person name="Luesken F."/>
            <person name="Wu M."/>
            <person name="van de Pas-Schoonen K.T."/>
            <person name="Op den Camp H.J.M."/>
            <person name="Janssen-Megens E.M."/>
            <person name="Francoijs K-J."/>
            <person name="Stunnenberg H."/>
            <person name="Weissenbach J."/>
            <person name="Jetten M.S.M."/>
            <person name="Strous M."/>
        </authorList>
    </citation>
    <scope>NUCLEOTIDE SEQUENCE [LARGE SCALE GENOMIC DNA]</scope>
</reference>
<dbReference type="KEGG" id="mox:DAMO_0871"/>
<dbReference type="HOGENOM" id="CLU_2367634_0_0_0"/>
<reference evidence="2" key="1">
    <citation type="submission" date="2009-09" db="EMBL/GenBank/DDBJ databases">
        <authorList>
            <person name="Genoscope - CEA"/>
        </authorList>
    </citation>
    <scope>NUCLEOTIDE SEQUENCE</scope>
</reference>